<evidence type="ECO:0000313" key="2">
    <source>
        <dbReference type="Proteomes" id="UP000010798"/>
    </source>
</evidence>
<dbReference type="HOGENOM" id="CLU_1389392_0_0_0"/>
<gene>
    <name evidence="1" type="ordered locus">Sinac_1905</name>
</gene>
<sequence>MRLPAFTIKQMMVIVLCSGLALHLTVAAWQAHRYGVPHLHSFILKMGNGPAWVVGIRNRPFWPAFWQRSLGYSSKEQRACFEDADALMEMCELAHPEIRMPMGPYTYAANRTKEQITFFSQLQKEQQLENPGNYPNPVVLTEIPSLLQEPLIKCLVSPASVRVTTFCFLGLDSLVTKVRKSARLAAFRSNLEAMGL</sequence>
<accession>L0DAI5</accession>
<name>L0DAI5_SINAD</name>
<dbReference type="Proteomes" id="UP000010798">
    <property type="component" value="Chromosome"/>
</dbReference>
<reference evidence="1 2" key="1">
    <citation type="submission" date="2012-02" db="EMBL/GenBank/DDBJ databases">
        <title>Complete sequence of chromosome of Singulisphaera acidiphila DSM 18658.</title>
        <authorList>
            <consortium name="US DOE Joint Genome Institute (JGI-PGF)"/>
            <person name="Lucas S."/>
            <person name="Copeland A."/>
            <person name="Lapidus A."/>
            <person name="Glavina del Rio T."/>
            <person name="Dalin E."/>
            <person name="Tice H."/>
            <person name="Bruce D."/>
            <person name="Goodwin L."/>
            <person name="Pitluck S."/>
            <person name="Peters L."/>
            <person name="Ovchinnikova G."/>
            <person name="Chertkov O."/>
            <person name="Kyrpides N."/>
            <person name="Mavromatis K."/>
            <person name="Ivanova N."/>
            <person name="Brettin T."/>
            <person name="Detter J.C."/>
            <person name="Han C."/>
            <person name="Larimer F."/>
            <person name="Land M."/>
            <person name="Hauser L."/>
            <person name="Markowitz V."/>
            <person name="Cheng J.-F."/>
            <person name="Hugenholtz P."/>
            <person name="Woyke T."/>
            <person name="Wu D."/>
            <person name="Tindall B."/>
            <person name="Pomrenke H."/>
            <person name="Brambilla E."/>
            <person name="Klenk H.-P."/>
            <person name="Eisen J.A."/>
        </authorList>
    </citation>
    <scope>NUCLEOTIDE SEQUENCE [LARGE SCALE GENOMIC DNA]</scope>
    <source>
        <strain evidence="2">ATCC BAA-1392 / DSM 18658 / VKM B-2454 / MOB10</strain>
    </source>
</reference>
<dbReference type="AlphaFoldDB" id="L0DAI5"/>
<organism evidence="1 2">
    <name type="scientific">Singulisphaera acidiphila (strain ATCC BAA-1392 / DSM 18658 / VKM B-2454 / MOB10)</name>
    <dbReference type="NCBI Taxonomy" id="886293"/>
    <lineage>
        <taxon>Bacteria</taxon>
        <taxon>Pseudomonadati</taxon>
        <taxon>Planctomycetota</taxon>
        <taxon>Planctomycetia</taxon>
        <taxon>Isosphaerales</taxon>
        <taxon>Isosphaeraceae</taxon>
        <taxon>Singulisphaera</taxon>
    </lineage>
</organism>
<dbReference type="EMBL" id="CP003364">
    <property type="protein sequence ID" value="AGA26267.1"/>
    <property type="molecule type" value="Genomic_DNA"/>
</dbReference>
<dbReference type="RefSeq" id="WP_015245434.1">
    <property type="nucleotide sequence ID" value="NC_019892.1"/>
</dbReference>
<dbReference type="KEGG" id="saci:Sinac_1905"/>
<proteinExistence type="predicted"/>
<evidence type="ECO:0000313" key="1">
    <source>
        <dbReference type="EMBL" id="AGA26267.1"/>
    </source>
</evidence>
<protein>
    <submittedName>
        <fullName evidence="1">Uncharacterized protein</fullName>
    </submittedName>
</protein>
<keyword evidence="2" id="KW-1185">Reference proteome</keyword>